<dbReference type="AlphaFoldDB" id="A8HZ82"/>
<dbReference type="KEGG" id="azc:AZC_4551"/>
<reference evidence="1 2" key="1">
    <citation type="journal article" date="2007" name="Appl. Environ. Microbiol.">
        <title>Rhizobial factors required for stem nodule maturation and maintenance in Sesbania rostrata-Azorhizobium caulinodans ORS571 symbiosis.</title>
        <authorList>
            <person name="Suzuki S."/>
            <person name="Aono T."/>
            <person name="Lee KB."/>
            <person name="Suzuki T."/>
            <person name="Liu CT."/>
            <person name="Miwa H."/>
            <person name="Wakao S."/>
            <person name="Iki T."/>
            <person name="Oyaizu H."/>
        </authorList>
    </citation>
    <scope>NUCLEOTIDE SEQUENCE [LARGE SCALE GENOMIC DNA]</scope>
    <source>
        <strain evidence="2">ATCC 43989 / DSM 5975 / JCM 20966 / LMG 6465 / NBRC 14845 / NCIMB 13405 / ORS 571</strain>
    </source>
</reference>
<evidence type="ECO:0000313" key="1">
    <source>
        <dbReference type="EMBL" id="BAF90549.1"/>
    </source>
</evidence>
<reference evidence="1 2" key="6">
    <citation type="journal article" date="2011" name="Appl. Environ. Microbiol.">
        <title>Involvement of the azorhizobial chromosome partition gene (parA) in the onset of bacteroid differentiation during Sesbania rostrata stem nodule development.</title>
        <authorList>
            <person name="Liu CT."/>
            <person name="Lee KB."/>
            <person name="Wang YS."/>
            <person name="Peng MH."/>
            <person name="Lee KT."/>
            <person name="Suzuki S."/>
            <person name="Suzuki T."/>
            <person name="Oyaizu H."/>
        </authorList>
    </citation>
    <scope>NUCLEOTIDE SEQUENCE [LARGE SCALE GENOMIC DNA]</scope>
    <source>
        <strain evidence="2">ATCC 43989 / DSM 5975 / JCM 20966 / LMG 6465 / NBRC 14845 / NCIMB 13405 / ORS 571</strain>
    </source>
</reference>
<dbReference type="EMBL" id="AP009384">
    <property type="protein sequence ID" value="BAF90549.1"/>
    <property type="molecule type" value="Genomic_DNA"/>
</dbReference>
<organism evidence="1 2">
    <name type="scientific">Azorhizobium caulinodans (strain ATCC 43989 / DSM 5975 / JCM 20966 / LMG 6465 / NBRC 14845 / NCIMB 13405 / ORS 571)</name>
    <dbReference type="NCBI Taxonomy" id="438753"/>
    <lineage>
        <taxon>Bacteria</taxon>
        <taxon>Pseudomonadati</taxon>
        <taxon>Pseudomonadota</taxon>
        <taxon>Alphaproteobacteria</taxon>
        <taxon>Hyphomicrobiales</taxon>
        <taxon>Xanthobacteraceae</taxon>
        <taxon>Azorhizobium</taxon>
    </lineage>
</organism>
<sequence length="146" mass="15434">MTYGTAGPILLNLPSSVRQKTARSGEEQGPMIASYRKALAVAALAAAAICTAAASAEAACLNPDTLNISSAWRRRTANADNQTLRDAYANDTCTWIAAPHEGGHRPACAAGTLHVTVSNGVRTCHVFRKQNTPACRNMDYFPATCL</sequence>
<protein>
    <submittedName>
        <fullName evidence="1">Uncharacterized protein</fullName>
    </submittedName>
</protein>
<reference evidence="2" key="2">
    <citation type="submission" date="2007-04" db="EMBL/GenBank/DDBJ databases">
        <title>Complete genome sequence of the nitrogen-fixing bacterium Azorhizobium caulinodans ORS571.</title>
        <authorList>
            <person name="Lee K.B."/>
            <person name="Backer P.D."/>
            <person name="Aono T."/>
            <person name="Liu C.T."/>
            <person name="Suzuki S."/>
            <person name="Suzuki T."/>
            <person name="Kaneko T."/>
            <person name="Yamada M."/>
            <person name="Tabata S."/>
            <person name="Kupfer D.M."/>
            <person name="Najar F.Z."/>
            <person name="Wiley G.B."/>
            <person name="Roe B."/>
            <person name="Binnewies T."/>
            <person name="Ussery D."/>
            <person name="Vereecke D."/>
            <person name="Gevers D."/>
            <person name="Holsters M."/>
            <person name="Oyaizu H."/>
        </authorList>
    </citation>
    <scope>NUCLEOTIDE SEQUENCE [LARGE SCALE GENOMIC DNA]</scope>
    <source>
        <strain evidence="2">ATCC 43989 / DSM 5975 / JCM 20966 / LMG 6465 / NBRC 14845 / NCIMB 13405 / ORS 571</strain>
    </source>
</reference>
<reference evidence="1 2" key="5">
    <citation type="journal article" date="2010" name="Appl. Environ. Microbiol.">
        <title>phrR-like gene praR of Azorhizobium caulinodans ORS571 is essential for symbiosis with Sesbania rostrata and is involved in expression of reb genes.</title>
        <authorList>
            <person name="Akiba N."/>
            <person name="Aono T."/>
            <person name="Toyazaki H."/>
            <person name="Sato S."/>
            <person name="Oyaizu H."/>
        </authorList>
    </citation>
    <scope>NUCLEOTIDE SEQUENCE [LARGE SCALE GENOMIC DNA]</scope>
    <source>
        <strain evidence="2">ATCC 43989 / DSM 5975 / JCM 20966 / LMG 6465 / NBRC 14845 / NCIMB 13405 / ORS 571</strain>
    </source>
</reference>
<dbReference type="HOGENOM" id="CLU_1773586_0_0_5"/>
<gene>
    <name evidence="1" type="ordered locus">AZC_4551</name>
</gene>
<keyword evidence="2" id="KW-1185">Reference proteome</keyword>
<evidence type="ECO:0000313" key="2">
    <source>
        <dbReference type="Proteomes" id="UP000000270"/>
    </source>
</evidence>
<proteinExistence type="predicted"/>
<reference evidence="1 2" key="3">
    <citation type="journal article" date="2008" name="BMC Genomics">
        <title>The genome of the versatile nitrogen fixer Azorhizobium caulinodans ORS571.</title>
        <authorList>
            <person name="Lee KB."/>
            <person name="Backer P.D."/>
            <person name="Aono T."/>
            <person name="Liu CT."/>
            <person name="Suzuki S."/>
            <person name="Suzuki T."/>
            <person name="Kaneko T."/>
            <person name="Yamada M."/>
            <person name="Tabata S."/>
            <person name="Kupfer D.M."/>
            <person name="Najar F.Z."/>
            <person name="Wiley G.B."/>
            <person name="Roe B."/>
            <person name="Binnewies T.T."/>
            <person name="Ussery D.W."/>
            <person name="D'Haeze W."/>
            <person name="Herder J.D."/>
            <person name="Gevers D."/>
            <person name="Vereecke D."/>
            <person name="Holsters M."/>
            <person name="Oyaizu H."/>
        </authorList>
    </citation>
    <scope>NUCLEOTIDE SEQUENCE [LARGE SCALE GENOMIC DNA]</scope>
    <source>
        <strain evidence="2">ATCC 43989 / DSM 5975 / JCM 20966 / LMG 6465 / NBRC 14845 / NCIMB 13405 / ORS 571</strain>
    </source>
</reference>
<name>A8HZ82_AZOC5</name>
<dbReference type="RefSeq" id="WP_012173070.1">
    <property type="nucleotide sequence ID" value="NC_009937.1"/>
</dbReference>
<accession>A8HZ82</accession>
<reference evidence="1 2" key="4">
    <citation type="journal article" date="2009" name="Appl. Environ. Microbiol.">
        <title>Comparative genome-wide transcriptional profiling of Azorhizobium caulinodans ORS571 grown under free-living and symbiotic conditions.</title>
        <authorList>
            <person name="Tsukada S."/>
            <person name="Aono T."/>
            <person name="Akiba N."/>
            <person name="Lee KB."/>
            <person name="Liu CT."/>
            <person name="Toyazaki H."/>
            <person name="Oyaizu H."/>
        </authorList>
    </citation>
    <scope>NUCLEOTIDE SEQUENCE [LARGE SCALE GENOMIC DNA]</scope>
    <source>
        <strain evidence="2">ATCC 43989 / DSM 5975 / JCM 20966 / LMG 6465 / NBRC 14845 / NCIMB 13405 / ORS 571</strain>
    </source>
</reference>
<dbReference type="Proteomes" id="UP000000270">
    <property type="component" value="Chromosome"/>
</dbReference>